<evidence type="ECO:0000259" key="1">
    <source>
        <dbReference type="PROSITE" id="PS50853"/>
    </source>
</evidence>
<protein>
    <recommendedName>
        <fullName evidence="1">Fibronectin type-III domain-containing protein</fullName>
    </recommendedName>
</protein>
<dbReference type="InterPro" id="IPR013783">
    <property type="entry name" value="Ig-like_fold"/>
</dbReference>
<accession>A0AAV6YTL8</accession>
<feature type="domain" description="Fibronectin type-III" evidence="1">
    <location>
        <begin position="4"/>
        <end position="93"/>
    </location>
</feature>
<comment type="caution">
    <text evidence="2">The sequence shown here is derived from an EMBL/GenBank/DDBJ whole genome shotgun (WGS) entry which is preliminary data.</text>
</comment>
<organism evidence="2 3">
    <name type="scientific">Engystomops pustulosus</name>
    <name type="common">Tungara frog</name>
    <name type="synonym">Physalaemus pustulosus</name>
    <dbReference type="NCBI Taxonomy" id="76066"/>
    <lineage>
        <taxon>Eukaryota</taxon>
        <taxon>Metazoa</taxon>
        <taxon>Chordata</taxon>
        <taxon>Craniata</taxon>
        <taxon>Vertebrata</taxon>
        <taxon>Euteleostomi</taxon>
        <taxon>Amphibia</taxon>
        <taxon>Batrachia</taxon>
        <taxon>Anura</taxon>
        <taxon>Neobatrachia</taxon>
        <taxon>Hyloidea</taxon>
        <taxon>Leptodactylidae</taxon>
        <taxon>Leiuperinae</taxon>
        <taxon>Engystomops</taxon>
    </lineage>
</organism>
<dbReference type="SUPFAM" id="SSF49265">
    <property type="entry name" value="Fibronectin type III"/>
    <property type="match status" value="1"/>
</dbReference>
<dbReference type="InterPro" id="IPR036116">
    <property type="entry name" value="FN3_sf"/>
</dbReference>
<proteinExistence type="predicted"/>
<dbReference type="EMBL" id="WNYA01033758">
    <property type="protein sequence ID" value="KAG8537118.1"/>
    <property type="molecule type" value="Genomic_DNA"/>
</dbReference>
<dbReference type="InterPro" id="IPR003961">
    <property type="entry name" value="FN3_dom"/>
</dbReference>
<dbReference type="AlphaFoldDB" id="A0AAV6YTL8"/>
<evidence type="ECO:0000313" key="3">
    <source>
        <dbReference type="Proteomes" id="UP000824782"/>
    </source>
</evidence>
<sequence length="108" mass="12590">EFPPVLNITVSRTSKCITIKWRPLEGQRNVELKVQMKNKSSESWQQYDVNASEAEFKIVELQPGENYFVRLLALNHTHFEEIWKVETHTLPSGRKQNANQVLTSKTSY</sequence>
<evidence type="ECO:0000313" key="2">
    <source>
        <dbReference type="EMBL" id="KAG8537118.1"/>
    </source>
</evidence>
<reference evidence="2" key="1">
    <citation type="thesis" date="2020" institute="ProQuest LLC" country="789 East Eisenhower Parkway, Ann Arbor, MI, USA">
        <title>Comparative Genomics and Chromosome Evolution.</title>
        <authorList>
            <person name="Mudd A.B."/>
        </authorList>
    </citation>
    <scope>NUCLEOTIDE SEQUENCE</scope>
    <source>
        <strain evidence="2">237g6f4</strain>
        <tissue evidence="2">Blood</tissue>
    </source>
</reference>
<keyword evidence="3" id="KW-1185">Reference proteome</keyword>
<dbReference type="Gene3D" id="2.60.40.10">
    <property type="entry name" value="Immunoglobulins"/>
    <property type="match status" value="1"/>
</dbReference>
<dbReference type="Proteomes" id="UP000824782">
    <property type="component" value="Unassembled WGS sequence"/>
</dbReference>
<gene>
    <name evidence="2" type="ORF">GDO81_025041</name>
</gene>
<dbReference type="CDD" id="cd00063">
    <property type="entry name" value="FN3"/>
    <property type="match status" value="1"/>
</dbReference>
<dbReference type="Pfam" id="PF00041">
    <property type="entry name" value="fn3"/>
    <property type="match status" value="1"/>
</dbReference>
<dbReference type="PROSITE" id="PS50853">
    <property type="entry name" value="FN3"/>
    <property type="match status" value="1"/>
</dbReference>
<dbReference type="SMART" id="SM00060">
    <property type="entry name" value="FN3"/>
    <property type="match status" value="1"/>
</dbReference>
<feature type="non-terminal residue" evidence="2">
    <location>
        <position position="1"/>
    </location>
</feature>
<name>A0AAV6YTL8_ENGPU</name>